<keyword evidence="7" id="KW-0539">Nucleus</keyword>
<dbReference type="PROSITE" id="PS00028">
    <property type="entry name" value="ZINC_FINGER_C2H2_1"/>
    <property type="match status" value="1"/>
</dbReference>
<feature type="domain" description="BTB" evidence="11">
    <location>
        <begin position="32"/>
        <end position="97"/>
    </location>
</feature>
<dbReference type="PANTHER" id="PTHR23110">
    <property type="entry name" value="BTB DOMAIN TRANSCRIPTION FACTOR"/>
    <property type="match status" value="1"/>
</dbReference>
<dbReference type="EMBL" id="GDHF01032502">
    <property type="protein sequence ID" value="JAI19812.1"/>
    <property type="molecule type" value="Transcribed_RNA"/>
</dbReference>
<feature type="compositionally biased region" description="Low complexity" evidence="10">
    <location>
        <begin position="205"/>
        <end position="226"/>
    </location>
</feature>
<dbReference type="Pfam" id="PF00651">
    <property type="entry name" value="BTB"/>
    <property type="match status" value="1"/>
</dbReference>
<dbReference type="GO" id="GO:0006357">
    <property type="term" value="P:regulation of transcription by RNA polymerase II"/>
    <property type="evidence" value="ECO:0007669"/>
    <property type="project" value="TreeGrafter"/>
</dbReference>
<feature type="domain" description="C2H2-type" evidence="12">
    <location>
        <begin position="568"/>
        <end position="592"/>
    </location>
</feature>
<dbReference type="InterPro" id="IPR051095">
    <property type="entry name" value="Dros_DevTransReg"/>
</dbReference>
<keyword evidence="3" id="KW-0221">Differentiation</keyword>
<keyword evidence="2" id="KW-0217">Developmental protein</keyword>
<comment type="function">
    <text evidence="8">Putative transcription factor required for axon growth and guidance in the central and peripheral nervous systems. Repels CNS axons away from the midline by promoting the expression of the midline repellent sli and its receptor robo.</text>
</comment>
<feature type="region of interest" description="Disordered" evidence="10">
    <location>
        <begin position="115"/>
        <end position="226"/>
    </location>
</feature>
<dbReference type="GO" id="GO:0008406">
    <property type="term" value="P:gonad development"/>
    <property type="evidence" value="ECO:0007669"/>
    <property type="project" value="UniProtKB-ARBA"/>
</dbReference>
<keyword evidence="9" id="KW-0863">Zinc-finger</keyword>
<accession>A0A0K8TZE1</accession>
<evidence type="ECO:0000256" key="4">
    <source>
        <dbReference type="ARBA" id="ARBA00022902"/>
    </source>
</evidence>
<gene>
    <name evidence="13" type="primary">lola_14</name>
    <name evidence="14" type="synonym">lola_24</name>
    <name evidence="14" type="ORF">c6_g4_i3</name>
    <name evidence="13" type="ORF">c6_g4_i6</name>
</gene>
<evidence type="ECO:0000256" key="6">
    <source>
        <dbReference type="ARBA" id="ARBA00023163"/>
    </source>
</evidence>
<keyword evidence="9" id="KW-0862">Zinc</keyword>
<proteinExistence type="predicted"/>
<protein>
    <submittedName>
        <fullName evidence="13">Longitudinals lacking protein, isoforms H/M/V</fullName>
    </submittedName>
</protein>
<dbReference type="PANTHER" id="PTHR23110:SF111">
    <property type="entry name" value="LONGITUDINALS LACKING PROTEIN, ISOFORMS F_I_K_T"/>
    <property type="match status" value="1"/>
</dbReference>
<evidence type="ECO:0000313" key="13">
    <source>
        <dbReference type="EMBL" id="JAI19812.1"/>
    </source>
</evidence>
<dbReference type="FunFam" id="3.30.710.10:FF:000091">
    <property type="entry name" value="Lola, isoform F"/>
    <property type="match status" value="1"/>
</dbReference>
<dbReference type="SUPFAM" id="SSF54695">
    <property type="entry name" value="POZ domain"/>
    <property type="match status" value="1"/>
</dbReference>
<evidence type="ECO:0000256" key="10">
    <source>
        <dbReference type="SAM" id="MobiDB-lite"/>
    </source>
</evidence>
<comment type="subcellular location">
    <subcellularLocation>
        <location evidence="1">Nucleus</location>
    </subcellularLocation>
</comment>
<feature type="region of interest" description="Disordered" evidence="10">
    <location>
        <begin position="284"/>
        <end position="335"/>
    </location>
</feature>
<reference evidence="13" key="1">
    <citation type="submission" date="2015-06" db="EMBL/GenBank/DDBJ databases">
        <authorList>
            <person name="Hoefler B.C."/>
            <person name="Straight P.D."/>
        </authorList>
    </citation>
    <scope>NUCLEOTIDE SEQUENCE</scope>
</reference>
<dbReference type="Gene3D" id="3.30.710.10">
    <property type="entry name" value="Potassium Channel Kv1.1, Chain A"/>
    <property type="match status" value="1"/>
</dbReference>
<name>A0A0K8TZE1_BACLA</name>
<dbReference type="EMBL" id="GDHF01008646">
    <property type="protein sequence ID" value="JAI43668.1"/>
    <property type="molecule type" value="Transcribed_RNA"/>
</dbReference>
<feature type="compositionally biased region" description="Polar residues" evidence="10">
    <location>
        <begin position="373"/>
        <end position="386"/>
    </location>
</feature>
<feature type="region of interest" description="Disordered" evidence="10">
    <location>
        <begin position="366"/>
        <end position="390"/>
    </location>
</feature>
<dbReference type="OrthoDB" id="407106at2759"/>
<evidence type="ECO:0000259" key="12">
    <source>
        <dbReference type="PROSITE" id="PS50157"/>
    </source>
</evidence>
<dbReference type="PROSITE" id="PS50157">
    <property type="entry name" value="ZINC_FINGER_C2H2_2"/>
    <property type="match status" value="1"/>
</dbReference>
<evidence type="ECO:0000256" key="7">
    <source>
        <dbReference type="ARBA" id="ARBA00023242"/>
    </source>
</evidence>
<dbReference type="InterPro" id="IPR011333">
    <property type="entry name" value="SKP1/BTB/POZ_sf"/>
</dbReference>
<evidence type="ECO:0000259" key="11">
    <source>
        <dbReference type="PROSITE" id="PS50097"/>
    </source>
</evidence>
<dbReference type="GO" id="GO:0035167">
    <property type="term" value="P:larval lymph gland hemopoiesis"/>
    <property type="evidence" value="ECO:0007669"/>
    <property type="project" value="UniProtKB-ARBA"/>
</dbReference>
<sequence length="595" mass="64482">MEDDQQFCLRWNNHQSTLISVFDTLLENQTLVDCTLAAEGKFLKAHKVVLSACSPFFATLLQQQYDKHPIFILKDVKYQELRAMMDYMYRGEVNISQDQLAALLKAAESLQIKGLSDNRSGSTPKTEQHRGLNVPGSGSSIGGGGKLSGYTLEQTQSKRPRVGPSPMETADISGSREGSSSPSRRRRKVRRRSVENAMSADVHDNSNSSQINQSSLQPQQQQQPQTNANLTGVGALAAATSSLPVSATALSTGSSSVLAATGSIVSTQGTTQQMTTNITKKTESVKGASDAMNSENIPTVGVVGTGDEQNVEHLKGEKSNHKQKSSAPGVAAKETAEMVIEPKSEYEEEGNEETVEDLTLDDEEMGMDDLDQNAGTSQAGEGSSQGYAPWQHDRSQDELLLAPQEAQQRDPQDTISLDSITITTSKYNLRRQTRRDSANLGNAATSKSKLTTAALAELQQQSCHTNYDSSNSSSSGGSLIEAQQNALKNDLHVATSLTAAGDEQGIANNPTALIALQQLASISSVQSLERIMPSLRKNLLVNTDSLYANRSGKLPRQSSKRLSQFETNRCPLCSRVYRSQAFLNEHMRKEHSVLI</sequence>
<dbReference type="GO" id="GO:0008270">
    <property type="term" value="F:zinc ion binding"/>
    <property type="evidence" value="ECO:0007669"/>
    <property type="project" value="UniProtKB-KW"/>
</dbReference>
<dbReference type="GO" id="GO:0048813">
    <property type="term" value="P:dendrite morphogenesis"/>
    <property type="evidence" value="ECO:0007669"/>
    <property type="project" value="UniProtKB-ARBA"/>
</dbReference>
<feature type="compositionally biased region" description="Basic and acidic residues" evidence="10">
    <location>
        <begin position="310"/>
        <end position="320"/>
    </location>
</feature>
<keyword evidence="9" id="KW-0479">Metal-binding</keyword>
<dbReference type="GO" id="GO:0007464">
    <property type="term" value="P:R3/R4 cell fate commitment"/>
    <property type="evidence" value="ECO:0007669"/>
    <property type="project" value="UniProtKB-ARBA"/>
</dbReference>
<dbReference type="GO" id="GO:0007526">
    <property type="term" value="P:larval somatic muscle development"/>
    <property type="evidence" value="ECO:0007669"/>
    <property type="project" value="UniProtKB-ARBA"/>
</dbReference>
<feature type="compositionally biased region" description="Low complexity" evidence="10">
    <location>
        <begin position="173"/>
        <end position="182"/>
    </location>
</feature>
<dbReference type="Gene3D" id="3.30.160.60">
    <property type="entry name" value="Classic Zinc Finger"/>
    <property type="match status" value="1"/>
</dbReference>
<evidence type="ECO:0000256" key="8">
    <source>
        <dbReference type="ARBA" id="ARBA00037382"/>
    </source>
</evidence>
<dbReference type="GO" id="GO:0045467">
    <property type="term" value="P:R7 cell development"/>
    <property type="evidence" value="ECO:0007669"/>
    <property type="project" value="UniProtKB-ARBA"/>
</dbReference>
<keyword evidence="5" id="KW-0805">Transcription regulation</keyword>
<evidence type="ECO:0000256" key="2">
    <source>
        <dbReference type="ARBA" id="ARBA00022473"/>
    </source>
</evidence>
<evidence type="ECO:0000256" key="3">
    <source>
        <dbReference type="ARBA" id="ARBA00022782"/>
    </source>
</evidence>
<keyword evidence="6" id="KW-0804">Transcription</keyword>
<dbReference type="CDD" id="cd18315">
    <property type="entry name" value="BTB_POZ_BAB-like"/>
    <property type="match status" value="1"/>
</dbReference>
<dbReference type="InterPro" id="IPR013087">
    <property type="entry name" value="Znf_C2H2_type"/>
</dbReference>
<evidence type="ECO:0000313" key="14">
    <source>
        <dbReference type="EMBL" id="JAI43668.1"/>
    </source>
</evidence>
<dbReference type="InterPro" id="IPR000210">
    <property type="entry name" value="BTB/POZ_dom"/>
</dbReference>
<keyword evidence="4" id="KW-0524">Neurogenesis</keyword>
<evidence type="ECO:0000256" key="1">
    <source>
        <dbReference type="ARBA" id="ARBA00004123"/>
    </source>
</evidence>
<evidence type="ECO:0000256" key="5">
    <source>
        <dbReference type="ARBA" id="ARBA00023015"/>
    </source>
</evidence>
<dbReference type="GO" id="GO:0016199">
    <property type="term" value="P:axon midline choice point recognition"/>
    <property type="evidence" value="ECO:0007669"/>
    <property type="project" value="UniProtKB-ARBA"/>
</dbReference>
<organism evidence="13">
    <name type="scientific">Bactrocera latifrons</name>
    <name type="common">Malaysian fruit fly</name>
    <name type="synonym">Chaetodacus latifrons</name>
    <dbReference type="NCBI Taxonomy" id="174628"/>
    <lineage>
        <taxon>Eukaryota</taxon>
        <taxon>Metazoa</taxon>
        <taxon>Ecdysozoa</taxon>
        <taxon>Arthropoda</taxon>
        <taxon>Hexapoda</taxon>
        <taxon>Insecta</taxon>
        <taxon>Pterygota</taxon>
        <taxon>Neoptera</taxon>
        <taxon>Endopterygota</taxon>
        <taxon>Diptera</taxon>
        <taxon>Brachycera</taxon>
        <taxon>Muscomorpha</taxon>
        <taxon>Tephritoidea</taxon>
        <taxon>Tephritidae</taxon>
        <taxon>Bactrocera</taxon>
        <taxon>Bactrocera</taxon>
    </lineage>
</organism>
<dbReference type="GO" id="GO:0045476">
    <property type="term" value="P:nurse cell apoptotic process"/>
    <property type="evidence" value="ECO:0007669"/>
    <property type="project" value="UniProtKB-ARBA"/>
</dbReference>
<dbReference type="AlphaFoldDB" id="A0A0K8TZE1"/>
<dbReference type="PROSITE" id="PS50097">
    <property type="entry name" value="BTB"/>
    <property type="match status" value="1"/>
</dbReference>
<dbReference type="SMART" id="SM00225">
    <property type="entry name" value="BTB"/>
    <property type="match status" value="1"/>
</dbReference>
<dbReference type="GO" id="GO:0005634">
    <property type="term" value="C:nucleus"/>
    <property type="evidence" value="ECO:0007669"/>
    <property type="project" value="UniProtKB-SubCell"/>
</dbReference>
<dbReference type="SMART" id="SM00355">
    <property type="entry name" value="ZnF_C2H2"/>
    <property type="match status" value="1"/>
</dbReference>
<evidence type="ECO:0000256" key="9">
    <source>
        <dbReference type="PROSITE-ProRule" id="PRU00042"/>
    </source>
</evidence>